<dbReference type="RefSeq" id="WP_188359563.1">
    <property type="nucleotide sequence ID" value="NZ_BMDC01000002.1"/>
</dbReference>
<name>A0A917MT23_9MICC</name>
<accession>A0A917MT23</accession>
<proteinExistence type="predicted"/>
<keyword evidence="3" id="KW-1185">Reference proteome</keyword>
<reference evidence="2 3" key="1">
    <citation type="journal article" date="2014" name="Int. J. Syst. Evol. Microbiol.">
        <title>Complete genome sequence of Corynebacterium casei LMG S-19264T (=DSM 44701T), isolated from a smear-ripened cheese.</title>
        <authorList>
            <consortium name="US DOE Joint Genome Institute (JGI-PGF)"/>
            <person name="Walter F."/>
            <person name="Albersmeier A."/>
            <person name="Kalinowski J."/>
            <person name="Ruckert C."/>
        </authorList>
    </citation>
    <scope>NUCLEOTIDE SEQUENCE [LARGE SCALE GENOMIC DNA]</scope>
    <source>
        <strain evidence="2 3">CCM 8669</strain>
    </source>
</reference>
<evidence type="ECO:0000256" key="1">
    <source>
        <dbReference type="SAM" id="Phobius"/>
    </source>
</evidence>
<evidence type="ECO:0000313" key="2">
    <source>
        <dbReference type="EMBL" id="GGH62609.1"/>
    </source>
</evidence>
<organism evidence="2 3">
    <name type="scientific">Rothia aerolata</name>
    <dbReference type="NCBI Taxonomy" id="1812262"/>
    <lineage>
        <taxon>Bacteria</taxon>
        <taxon>Bacillati</taxon>
        <taxon>Actinomycetota</taxon>
        <taxon>Actinomycetes</taxon>
        <taxon>Micrococcales</taxon>
        <taxon>Micrococcaceae</taxon>
        <taxon>Rothia</taxon>
    </lineage>
</organism>
<feature type="transmembrane region" description="Helical" evidence="1">
    <location>
        <begin position="21"/>
        <end position="39"/>
    </location>
</feature>
<evidence type="ECO:0000313" key="3">
    <source>
        <dbReference type="Proteomes" id="UP000600171"/>
    </source>
</evidence>
<keyword evidence="1" id="KW-1133">Transmembrane helix</keyword>
<protein>
    <submittedName>
        <fullName evidence="2">Uncharacterized protein</fullName>
    </submittedName>
</protein>
<keyword evidence="1" id="KW-0812">Transmembrane</keyword>
<dbReference type="Proteomes" id="UP000600171">
    <property type="component" value="Unassembled WGS sequence"/>
</dbReference>
<feature type="transmembrane region" description="Helical" evidence="1">
    <location>
        <begin position="45"/>
        <end position="68"/>
    </location>
</feature>
<keyword evidence="1" id="KW-0472">Membrane</keyword>
<gene>
    <name evidence="2" type="ORF">GCM10007359_13020</name>
</gene>
<comment type="caution">
    <text evidence="2">The sequence shown here is derived from an EMBL/GenBank/DDBJ whole genome shotgun (WGS) entry which is preliminary data.</text>
</comment>
<dbReference type="EMBL" id="BMDC01000002">
    <property type="protein sequence ID" value="GGH62609.1"/>
    <property type="molecule type" value="Genomic_DNA"/>
</dbReference>
<sequence length="150" mass="16152">MQSTGSQKSKSQTTTMAITGAALGGIILLALFIVAIISARSEESVLGWIVAGIILAWLGVAVYLASLVNRQAKSSQQRFEELARSRRAEEDSMLDDKLAHSFQIIQVQTKVIEEQRATPGDDAEGMIDRAIDTIKTTAANGMGMVKEAKN</sequence>
<dbReference type="AlphaFoldDB" id="A0A917MT23"/>